<dbReference type="EMBL" id="JAYGII010000098">
    <property type="protein sequence ID" value="MEA5446923.1"/>
    <property type="molecule type" value="Genomic_DNA"/>
</dbReference>
<dbReference type="InterPro" id="IPR051205">
    <property type="entry name" value="UbiH/COQ6_monooxygenase"/>
</dbReference>
<proteinExistence type="inferred from homology"/>
<comment type="cofactor">
    <cofactor evidence="1">
        <name>FAD</name>
        <dbReference type="ChEBI" id="CHEBI:57692"/>
    </cofactor>
</comment>
<dbReference type="AlphaFoldDB" id="A0AAP6ML56"/>
<evidence type="ECO:0000256" key="3">
    <source>
        <dbReference type="ARBA" id="ARBA00005349"/>
    </source>
</evidence>
<dbReference type="RefSeq" id="WP_346053559.1">
    <property type="nucleotide sequence ID" value="NZ_JAYGII010000098.1"/>
</dbReference>
<evidence type="ECO:0000256" key="1">
    <source>
        <dbReference type="ARBA" id="ARBA00001974"/>
    </source>
</evidence>
<dbReference type="NCBIfam" id="TIGR01988">
    <property type="entry name" value="Ubi-OHases"/>
    <property type="match status" value="1"/>
</dbReference>
<evidence type="ECO:0000313" key="9">
    <source>
        <dbReference type="EMBL" id="MEA5446923.1"/>
    </source>
</evidence>
<dbReference type="PANTHER" id="PTHR43876">
    <property type="entry name" value="UBIQUINONE BIOSYNTHESIS MONOOXYGENASE COQ6, MITOCHONDRIAL"/>
    <property type="match status" value="1"/>
</dbReference>
<keyword evidence="6" id="KW-0560">Oxidoreductase</keyword>
<evidence type="ECO:0000259" key="8">
    <source>
        <dbReference type="Pfam" id="PF01494"/>
    </source>
</evidence>
<evidence type="ECO:0000256" key="2">
    <source>
        <dbReference type="ARBA" id="ARBA00004749"/>
    </source>
</evidence>
<dbReference type="InterPro" id="IPR010971">
    <property type="entry name" value="UbiH/COQ6"/>
</dbReference>
<dbReference type="InterPro" id="IPR002938">
    <property type="entry name" value="FAD-bd"/>
</dbReference>
<dbReference type="Pfam" id="PF01494">
    <property type="entry name" value="FAD_binding_3"/>
    <property type="match status" value="1"/>
</dbReference>
<keyword evidence="4" id="KW-0285">Flavoprotein</keyword>
<comment type="caution">
    <text evidence="9">The sequence shown here is derived from an EMBL/GenBank/DDBJ whole genome shotgun (WGS) entry which is preliminary data.</text>
</comment>
<organism evidence="9 10">
    <name type="scientific">Natronospira elongata</name>
    <dbReference type="NCBI Taxonomy" id="3110268"/>
    <lineage>
        <taxon>Bacteria</taxon>
        <taxon>Pseudomonadati</taxon>
        <taxon>Pseudomonadota</taxon>
        <taxon>Gammaproteobacteria</taxon>
        <taxon>Natronospirales</taxon>
        <taxon>Natronospiraceae</taxon>
        <taxon>Natronospira</taxon>
    </lineage>
</organism>
<evidence type="ECO:0000256" key="6">
    <source>
        <dbReference type="ARBA" id="ARBA00023002"/>
    </source>
</evidence>
<keyword evidence="10" id="KW-1185">Reference proteome</keyword>
<dbReference type="Proteomes" id="UP001302316">
    <property type="component" value="Unassembled WGS sequence"/>
</dbReference>
<dbReference type="GO" id="GO:0016705">
    <property type="term" value="F:oxidoreductase activity, acting on paired donors, with incorporation or reduction of molecular oxygen"/>
    <property type="evidence" value="ECO:0007669"/>
    <property type="project" value="InterPro"/>
</dbReference>
<keyword evidence="5" id="KW-0274">FAD</keyword>
<feature type="non-terminal residue" evidence="9">
    <location>
        <position position="341"/>
    </location>
</feature>
<protein>
    <submittedName>
        <fullName evidence="9">FAD-dependent oxidoreductase</fullName>
    </submittedName>
</protein>
<dbReference type="SUPFAM" id="SSF51905">
    <property type="entry name" value="FAD/NAD(P)-binding domain"/>
    <property type="match status" value="1"/>
</dbReference>
<evidence type="ECO:0000256" key="4">
    <source>
        <dbReference type="ARBA" id="ARBA00022630"/>
    </source>
</evidence>
<reference evidence="9 10" key="1">
    <citation type="submission" date="2023-12" db="EMBL/GenBank/DDBJ databases">
        <title>Whole-genome sequencing of halo(alkali)philic microorganisms from hypersaline lakes.</title>
        <authorList>
            <person name="Sorokin D.Y."/>
            <person name="Merkel A.Y."/>
            <person name="Messina E."/>
            <person name="Yakimov M."/>
        </authorList>
    </citation>
    <scope>NUCLEOTIDE SEQUENCE [LARGE SCALE GENOMIC DNA]</scope>
    <source>
        <strain evidence="9 10">AB-CW1</strain>
    </source>
</reference>
<evidence type="ECO:0000256" key="7">
    <source>
        <dbReference type="ARBA" id="ARBA00023033"/>
    </source>
</evidence>
<keyword evidence="7" id="KW-0503">Monooxygenase</keyword>
<dbReference type="GO" id="GO:0006744">
    <property type="term" value="P:ubiquinone biosynthetic process"/>
    <property type="evidence" value="ECO:0007669"/>
    <property type="project" value="InterPro"/>
</dbReference>
<dbReference type="GO" id="GO:0071949">
    <property type="term" value="F:FAD binding"/>
    <property type="evidence" value="ECO:0007669"/>
    <property type="project" value="InterPro"/>
</dbReference>
<feature type="domain" description="FAD-binding" evidence="8">
    <location>
        <begin position="5"/>
        <end position="339"/>
    </location>
</feature>
<dbReference type="PANTHER" id="PTHR43876:SF7">
    <property type="entry name" value="UBIQUINONE BIOSYNTHESIS MONOOXYGENASE COQ6, MITOCHONDRIAL"/>
    <property type="match status" value="1"/>
</dbReference>
<evidence type="ECO:0000256" key="5">
    <source>
        <dbReference type="ARBA" id="ARBA00022827"/>
    </source>
</evidence>
<dbReference type="PRINTS" id="PR00420">
    <property type="entry name" value="RNGMNOXGNASE"/>
</dbReference>
<dbReference type="Gene3D" id="3.50.50.60">
    <property type="entry name" value="FAD/NAD(P)-binding domain"/>
    <property type="match status" value="2"/>
</dbReference>
<dbReference type="InterPro" id="IPR036188">
    <property type="entry name" value="FAD/NAD-bd_sf"/>
</dbReference>
<accession>A0AAP6ML56</accession>
<gene>
    <name evidence="9" type="ORF">VCB98_13930</name>
</gene>
<sequence>MNRDYDIAVIGAGPIGAASALGLARAGYQVALVDAQALKDPVTQDEPLDLRVFAVSRASRRLFQKLHAWSAMEAVRVSPYRHMTVWDAHGRVEFDAADVAEAELGHIVENRVIQAALHQQLRESPIDCFLPDRLERLSLEPTGSLLGLAKAGRLRARLVVAADGGASPTREMAGIKVNSLDHEQVALVAHIRSEIPHGETARQRFLDTGPLALLPLADGRCSIVWSTTPAEAERLRGLSPEQFGRELTLASAGVLGALEPDTDVVSFPLCSRQAERYIGERLLLVGDAAHTVHPLAGLGMNLGLKDVAELLPILARARERGHDPGERAVLRRYERARRPDN</sequence>
<comment type="similarity">
    <text evidence="3">Belongs to the UbiH/COQ6 family.</text>
</comment>
<evidence type="ECO:0000313" key="10">
    <source>
        <dbReference type="Proteomes" id="UP001302316"/>
    </source>
</evidence>
<comment type="pathway">
    <text evidence="2">Cofactor biosynthesis; ubiquinone biosynthesis.</text>
</comment>
<name>A0AAP6ML56_9GAMM</name>
<dbReference type="GO" id="GO:0004497">
    <property type="term" value="F:monooxygenase activity"/>
    <property type="evidence" value="ECO:0007669"/>
    <property type="project" value="UniProtKB-KW"/>
</dbReference>